<reference evidence="1 2" key="2">
    <citation type="submission" date="2017-10" db="EMBL/GenBank/DDBJ databases">
        <title>Extensive intraspecific genome diversity in a model arbuscular mycorrhizal fungus.</title>
        <authorList>
            <person name="Chen E.C.H."/>
            <person name="Morin E."/>
            <person name="Baudet D."/>
            <person name="Noel J."/>
            <person name="Ndikumana S."/>
            <person name="Charron P."/>
            <person name="St-Onge C."/>
            <person name="Giorgi J."/>
            <person name="Grigoriev I.V."/>
            <person name="Roux C."/>
            <person name="Martin F.M."/>
            <person name="Corradi N."/>
        </authorList>
    </citation>
    <scope>NUCLEOTIDE SEQUENCE [LARGE SCALE GENOMIC DNA]</scope>
    <source>
        <strain evidence="1 2">C2</strain>
    </source>
</reference>
<dbReference type="EMBL" id="LLXL01007317">
    <property type="protein sequence ID" value="PKK55563.1"/>
    <property type="molecule type" value="Genomic_DNA"/>
</dbReference>
<dbReference type="AlphaFoldDB" id="A0A2N1M1S7"/>
<organism evidence="1 2">
    <name type="scientific">Rhizophagus irregularis</name>
    <dbReference type="NCBI Taxonomy" id="588596"/>
    <lineage>
        <taxon>Eukaryota</taxon>
        <taxon>Fungi</taxon>
        <taxon>Fungi incertae sedis</taxon>
        <taxon>Mucoromycota</taxon>
        <taxon>Glomeromycotina</taxon>
        <taxon>Glomeromycetes</taxon>
        <taxon>Glomerales</taxon>
        <taxon>Glomeraceae</taxon>
        <taxon>Rhizophagus</taxon>
    </lineage>
</organism>
<gene>
    <name evidence="1" type="ORF">RhiirC2_802068</name>
</gene>
<sequence>MSTSQYLSILLSLPCPNCLDIIASNRTFYTRVSALATIGITNQCCKKTYYDSQARIYKPIIDSAKSSCDTILYEILDQLELTHLSGQEKVLPVGFDCSWSHSRNAHQASGEFLYLGDLPGYNYQPVIGFYTVENSRVIRKSENDSSKIVYKGNFDGTLRKMEHAILLALLNNIMPIWGECWEKGPN</sequence>
<evidence type="ECO:0000313" key="1">
    <source>
        <dbReference type="EMBL" id="PKK55563.1"/>
    </source>
</evidence>
<accession>A0A2N1M1S7</accession>
<evidence type="ECO:0000313" key="2">
    <source>
        <dbReference type="Proteomes" id="UP000233469"/>
    </source>
</evidence>
<dbReference type="VEuPathDB" id="FungiDB:RhiirA1_463710"/>
<comment type="caution">
    <text evidence="1">The sequence shown here is derived from an EMBL/GenBank/DDBJ whole genome shotgun (WGS) entry which is preliminary data.</text>
</comment>
<dbReference type="Proteomes" id="UP000233469">
    <property type="component" value="Unassembled WGS sequence"/>
</dbReference>
<reference evidence="1 2" key="1">
    <citation type="submission" date="2016-04" db="EMBL/GenBank/DDBJ databases">
        <title>Genome analyses suggest a sexual origin of heterokaryosis in a supposedly ancient asexual fungus.</title>
        <authorList>
            <person name="Ropars J."/>
            <person name="Sedzielewska K."/>
            <person name="Noel J."/>
            <person name="Charron P."/>
            <person name="Farinelli L."/>
            <person name="Marton T."/>
            <person name="Kruger M."/>
            <person name="Pelin A."/>
            <person name="Brachmann A."/>
            <person name="Corradi N."/>
        </authorList>
    </citation>
    <scope>NUCLEOTIDE SEQUENCE [LARGE SCALE GENOMIC DNA]</scope>
    <source>
        <strain evidence="1 2">C2</strain>
    </source>
</reference>
<protein>
    <submittedName>
        <fullName evidence="1">Uncharacterized protein</fullName>
    </submittedName>
</protein>
<proteinExistence type="predicted"/>
<name>A0A2N1M1S7_9GLOM</name>